<reference evidence="1" key="1">
    <citation type="journal article" date="2014" name="Front. Microbiol.">
        <title>High frequency of phylogenetically diverse reductive dehalogenase-homologous genes in deep subseafloor sedimentary metagenomes.</title>
        <authorList>
            <person name="Kawai M."/>
            <person name="Futagami T."/>
            <person name="Toyoda A."/>
            <person name="Takaki Y."/>
            <person name="Nishi S."/>
            <person name="Hori S."/>
            <person name="Arai W."/>
            <person name="Tsubouchi T."/>
            <person name="Morono Y."/>
            <person name="Uchiyama I."/>
            <person name="Ito T."/>
            <person name="Fujiyama A."/>
            <person name="Inagaki F."/>
            <person name="Takami H."/>
        </authorList>
    </citation>
    <scope>NUCLEOTIDE SEQUENCE</scope>
    <source>
        <strain evidence="1">Expedition CK06-06</strain>
    </source>
</reference>
<organism evidence="1">
    <name type="scientific">marine sediment metagenome</name>
    <dbReference type="NCBI Taxonomy" id="412755"/>
    <lineage>
        <taxon>unclassified sequences</taxon>
        <taxon>metagenomes</taxon>
        <taxon>ecological metagenomes</taxon>
    </lineage>
</organism>
<evidence type="ECO:0000313" key="1">
    <source>
        <dbReference type="EMBL" id="GAH26531.1"/>
    </source>
</evidence>
<comment type="caution">
    <text evidence="1">The sequence shown here is derived from an EMBL/GenBank/DDBJ whole genome shotgun (WGS) entry which is preliminary data.</text>
</comment>
<name>X1DZV3_9ZZZZ</name>
<sequence>MRQVDNTIKDKVYSSSVFLIIQAIDLPQISVGASQDDCPRQVHCHIKGRAEQVVFIIPFMEKAVN</sequence>
<gene>
    <name evidence="1" type="ORF">S03H2_02644</name>
</gene>
<proteinExistence type="predicted"/>
<accession>X1DZV3</accession>
<dbReference type="EMBL" id="BARU01000907">
    <property type="protein sequence ID" value="GAH26531.1"/>
    <property type="molecule type" value="Genomic_DNA"/>
</dbReference>
<dbReference type="AlphaFoldDB" id="X1DZV3"/>
<protein>
    <submittedName>
        <fullName evidence="1">Uncharacterized protein</fullName>
    </submittedName>
</protein>